<organism evidence="15 16">
    <name type="scientific">Dreissena polymorpha</name>
    <name type="common">Zebra mussel</name>
    <name type="synonym">Mytilus polymorpha</name>
    <dbReference type="NCBI Taxonomy" id="45954"/>
    <lineage>
        <taxon>Eukaryota</taxon>
        <taxon>Metazoa</taxon>
        <taxon>Spiralia</taxon>
        <taxon>Lophotrochozoa</taxon>
        <taxon>Mollusca</taxon>
        <taxon>Bivalvia</taxon>
        <taxon>Autobranchia</taxon>
        <taxon>Heteroconchia</taxon>
        <taxon>Euheterodonta</taxon>
        <taxon>Imparidentia</taxon>
        <taxon>Neoheterodontei</taxon>
        <taxon>Myida</taxon>
        <taxon>Dreissenoidea</taxon>
        <taxon>Dreissenidae</taxon>
        <taxon>Dreissena</taxon>
    </lineage>
</organism>
<dbReference type="InterPro" id="IPR002455">
    <property type="entry name" value="GPCR3_GABA-B"/>
</dbReference>
<feature type="domain" description="G-protein coupled receptors family 3 profile" evidence="14">
    <location>
        <begin position="439"/>
        <end position="702"/>
    </location>
</feature>
<dbReference type="InterPro" id="IPR001828">
    <property type="entry name" value="ANF_lig-bd_rcpt"/>
</dbReference>
<dbReference type="Pfam" id="PF00003">
    <property type="entry name" value="7tm_3"/>
    <property type="match status" value="1"/>
</dbReference>
<evidence type="ECO:0000256" key="2">
    <source>
        <dbReference type="ARBA" id="ARBA00022475"/>
    </source>
</evidence>
<keyword evidence="5 12" id="KW-1133">Transmembrane helix</keyword>
<keyword evidence="7 12" id="KW-0472">Membrane</keyword>
<evidence type="ECO:0000256" key="11">
    <source>
        <dbReference type="ARBA" id="ARBA00073785"/>
    </source>
</evidence>
<protein>
    <recommendedName>
        <fullName evidence="11">Gamma-aminobutyric acid type B receptor subunit 2</fullName>
    </recommendedName>
</protein>
<accession>A0A9D4C9W8</accession>
<dbReference type="Proteomes" id="UP000828390">
    <property type="component" value="Unassembled WGS sequence"/>
</dbReference>
<dbReference type="PANTHER" id="PTHR10519:SF74">
    <property type="entry name" value="GAMMA-AMINOBUTYRIC ACID TYPE B RECEPTOR SUBUNIT 2"/>
    <property type="match status" value="1"/>
</dbReference>
<evidence type="ECO:0000256" key="3">
    <source>
        <dbReference type="ARBA" id="ARBA00022692"/>
    </source>
</evidence>
<keyword evidence="6" id="KW-0297">G-protein coupled receptor</keyword>
<feature type="transmembrane region" description="Helical" evidence="12">
    <location>
        <begin position="437"/>
        <end position="464"/>
    </location>
</feature>
<dbReference type="GO" id="GO:0038039">
    <property type="term" value="C:G protein-coupled receptor heterodimeric complex"/>
    <property type="evidence" value="ECO:0007669"/>
    <property type="project" value="TreeGrafter"/>
</dbReference>
<evidence type="ECO:0000256" key="9">
    <source>
        <dbReference type="ARBA" id="ARBA00023180"/>
    </source>
</evidence>
<proteinExistence type="predicted"/>
<evidence type="ECO:0000256" key="10">
    <source>
        <dbReference type="ARBA" id="ARBA00023224"/>
    </source>
</evidence>
<evidence type="ECO:0000259" key="14">
    <source>
        <dbReference type="PROSITE" id="PS50259"/>
    </source>
</evidence>
<evidence type="ECO:0000256" key="8">
    <source>
        <dbReference type="ARBA" id="ARBA00023170"/>
    </source>
</evidence>
<dbReference type="PROSITE" id="PS50259">
    <property type="entry name" value="G_PROTEIN_RECEP_F3_4"/>
    <property type="match status" value="1"/>
</dbReference>
<feature type="chain" id="PRO_5039379284" description="Gamma-aminobutyric acid type B receptor subunit 2" evidence="13">
    <location>
        <begin position="16"/>
        <end position="737"/>
    </location>
</feature>
<dbReference type="PRINTS" id="PR01176">
    <property type="entry name" value="GABABRECEPTR"/>
</dbReference>
<evidence type="ECO:0000256" key="4">
    <source>
        <dbReference type="ARBA" id="ARBA00022729"/>
    </source>
</evidence>
<dbReference type="Pfam" id="PF01094">
    <property type="entry name" value="ANF_receptor"/>
    <property type="match status" value="1"/>
</dbReference>
<keyword evidence="16" id="KW-1185">Reference proteome</keyword>
<evidence type="ECO:0000256" key="13">
    <source>
        <dbReference type="SAM" id="SignalP"/>
    </source>
</evidence>
<evidence type="ECO:0000256" key="7">
    <source>
        <dbReference type="ARBA" id="ARBA00023136"/>
    </source>
</evidence>
<evidence type="ECO:0000256" key="5">
    <source>
        <dbReference type="ARBA" id="ARBA00022989"/>
    </source>
</evidence>
<feature type="transmembrane region" description="Helical" evidence="12">
    <location>
        <begin position="476"/>
        <end position="495"/>
    </location>
</feature>
<feature type="transmembrane region" description="Helical" evidence="12">
    <location>
        <begin position="671"/>
        <end position="693"/>
    </location>
</feature>
<evidence type="ECO:0000256" key="1">
    <source>
        <dbReference type="ARBA" id="ARBA00004651"/>
    </source>
</evidence>
<dbReference type="Gene3D" id="3.40.50.2300">
    <property type="match status" value="2"/>
</dbReference>
<comment type="caution">
    <text evidence="15">The sequence shown here is derived from an EMBL/GenBank/DDBJ whole genome shotgun (WGS) entry which is preliminary data.</text>
</comment>
<dbReference type="InterPro" id="IPR028082">
    <property type="entry name" value="Peripla_BP_I"/>
</dbReference>
<keyword evidence="3 12" id="KW-0812">Transmembrane</keyword>
<evidence type="ECO:0000313" key="16">
    <source>
        <dbReference type="Proteomes" id="UP000828390"/>
    </source>
</evidence>
<feature type="transmembrane region" description="Helical" evidence="12">
    <location>
        <begin position="549"/>
        <end position="570"/>
    </location>
</feature>
<sequence>MIVAILFAHVAGCLALEGEPRELRLLGMLPMTGTAWPGGSACLVPIQMALADVNAYPNLLHGYNLTYKYIDTMCSRGICVYRTFKALNEYPSYMMLLGGACSPCTESTAEASHYYNITQLSYASTSPILSDRARFKRLFRLGAPDQSMNPTRVNLLGAFNWRQSMNELVVALKEADIDIISQEVFIQDPIERLKNIKDHDARIIFANTYEDKARTILCHAYKLGMYGKKIVWIFPGWHSENFWQSRLDDIGCTAEQMNAAAEGSFLTSAIFYNPIEERGIANITSFEFKSRLTTHPSYNPATRDYDFVSGQCYDHIWLCALALNCTITALESMGHPKSLDQFSYADGDIADIIFGCTAKASIVGVAGRVSFNNGSDPNKIIKVERIQGGKRVLVAYFRQDLAPASYFEWIEGALVWKDNIIPRDSTHFVNEEQVLPLYIYITMCCLAGIGMMFTLVCFIFNIIYRNNKIVKLSSPNINNVLLLGCFMCYATVFIKTTETDNATVCEARVFCFCLGFTLTFGALFSKTWRVYRIFTNKKLLRMTIKDYQLLLIIGIVVAVVLLVLIVWAIYTPHQIIIQKVEDKVHDTINDVVVHQYMRVCFSPESRYFNWTLYLIEGALLAFGAFLAWETRHVKIEALNDSHQIGLCLYNVVILSGVGLTLSLLLDGQVILLYGVTSGCLIIGTFVTEIVVFFPKVKAVYTKVDSVPGNVFPGPSSTTIAGSMMQRKQTIASTKLDI</sequence>
<name>A0A9D4C9W8_DREPO</name>
<dbReference type="GO" id="GO:0004965">
    <property type="term" value="F:G protein-coupled GABA receptor activity"/>
    <property type="evidence" value="ECO:0007669"/>
    <property type="project" value="InterPro"/>
</dbReference>
<dbReference type="GO" id="GO:0007214">
    <property type="term" value="P:gamma-aminobutyric acid signaling pathway"/>
    <property type="evidence" value="ECO:0007669"/>
    <property type="project" value="TreeGrafter"/>
</dbReference>
<feature type="transmembrane region" description="Helical" evidence="12">
    <location>
        <begin position="647"/>
        <end position="665"/>
    </location>
</feature>
<dbReference type="AlphaFoldDB" id="A0A9D4C9W8"/>
<evidence type="ECO:0000256" key="6">
    <source>
        <dbReference type="ARBA" id="ARBA00023040"/>
    </source>
</evidence>
<comment type="subcellular location">
    <subcellularLocation>
        <location evidence="1">Cell membrane</location>
        <topology evidence="1">Multi-pass membrane protein</topology>
    </subcellularLocation>
</comment>
<dbReference type="FunFam" id="3.40.50.2300:FF:000063">
    <property type="entry name" value="Gamma-aminobutyric acid type B receptor subunit"/>
    <property type="match status" value="1"/>
</dbReference>
<keyword evidence="4 13" id="KW-0732">Signal</keyword>
<dbReference type="PRINTS" id="PR01177">
    <property type="entry name" value="GABAB1RECPTR"/>
</dbReference>
<keyword evidence="2" id="KW-1003">Cell membrane</keyword>
<dbReference type="InterPro" id="IPR017978">
    <property type="entry name" value="GPCR_3_C"/>
</dbReference>
<keyword evidence="10" id="KW-0807">Transducer</keyword>
<feature type="transmembrane region" description="Helical" evidence="12">
    <location>
        <begin position="607"/>
        <end position="627"/>
    </location>
</feature>
<feature type="signal peptide" evidence="13">
    <location>
        <begin position="1"/>
        <end position="15"/>
    </location>
</feature>
<evidence type="ECO:0000256" key="12">
    <source>
        <dbReference type="SAM" id="Phobius"/>
    </source>
</evidence>
<dbReference type="EMBL" id="JAIWYP010000013">
    <property type="protein sequence ID" value="KAH3719731.1"/>
    <property type="molecule type" value="Genomic_DNA"/>
</dbReference>
<dbReference type="CDD" id="cd15047">
    <property type="entry name" value="7tmC_GABA-B-like"/>
    <property type="match status" value="1"/>
</dbReference>
<reference evidence="15" key="2">
    <citation type="submission" date="2020-11" db="EMBL/GenBank/DDBJ databases">
        <authorList>
            <person name="McCartney M.A."/>
            <person name="Auch B."/>
            <person name="Kono T."/>
            <person name="Mallez S."/>
            <person name="Becker A."/>
            <person name="Gohl D.M."/>
            <person name="Silverstein K.A.T."/>
            <person name="Koren S."/>
            <person name="Bechman K.B."/>
            <person name="Herman A."/>
            <person name="Abrahante J.E."/>
            <person name="Garbe J."/>
        </authorList>
    </citation>
    <scope>NUCLEOTIDE SEQUENCE</scope>
    <source>
        <strain evidence="15">Duluth1</strain>
        <tissue evidence="15">Whole animal</tissue>
    </source>
</reference>
<keyword evidence="8" id="KW-0675">Receptor</keyword>
<dbReference type="PANTHER" id="PTHR10519">
    <property type="entry name" value="GABA-B RECEPTOR"/>
    <property type="match status" value="1"/>
</dbReference>
<dbReference type="CDD" id="cd06366">
    <property type="entry name" value="PBP1_GABAb_receptor"/>
    <property type="match status" value="1"/>
</dbReference>
<gene>
    <name evidence="15" type="ORF">DPMN_062599</name>
</gene>
<dbReference type="SUPFAM" id="SSF53822">
    <property type="entry name" value="Periplasmic binding protein-like I"/>
    <property type="match status" value="1"/>
</dbReference>
<feature type="transmembrane region" description="Helical" evidence="12">
    <location>
        <begin position="507"/>
        <end position="528"/>
    </location>
</feature>
<reference evidence="15" key="1">
    <citation type="journal article" date="2019" name="bioRxiv">
        <title>The Genome of the Zebra Mussel, Dreissena polymorpha: A Resource for Invasive Species Research.</title>
        <authorList>
            <person name="McCartney M.A."/>
            <person name="Auch B."/>
            <person name="Kono T."/>
            <person name="Mallez S."/>
            <person name="Zhang Y."/>
            <person name="Obille A."/>
            <person name="Becker A."/>
            <person name="Abrahante J.E."/>
            <person name="Garbe J."/>
            <person name="Badalamenti J.P."/>
            <person name="Herman A."/>
            <person name="Mangelson H."/>
            <person name="Liachko I."/>
            <person name="Sullivan S."/>
            <person name="Sone E.D."/>
            <person name="Koren S."/>
            <person name="Silverstein K.A.T."/>
            <person name="Beckman K.B."/>
            <person name="Gohl D.M."/>
        </authorList>
    </citation>
    <scope>NUCLEOTIDE SEQUENCE</scope>
    <source>
        <strain evidence="15">Duluth1</strain>
        <tissue evidence="15">Whole animal</tissue>
    </source>
</reference>
<keyword evidence="9" id="KW-0325">Glycoprotein</keyword>
<evidence type="ECO:0000313" key="15">
    <source>
        <dbReference type="EMBL" id="KAH3719731.1"/>
    </source>
</evidence>